<dbReference type="EMBL" id="LRBP01000025">
    <property type="protein sequence ID" value="OII72243.1"/>
    <property type="molecule type" value="Genomic_DNA"/>
</dbReference>
<dbReference type="AlphaFoldDB" id="A0A1J4MFK2"/>
<dbReference type="VEuPathDB" id="CryptoDB:cubi_01576"/>
<keyword evidence="2" id="KW-0472">Membrane</keyword>
<feature type="compositionally biased region" description="Low complexity" evidence="1">
    <location>
        <begin position="242"/>
        <end position="253"/>
    </location>
</feature>
<evidence type="ECO:0000313" key="4">
    <source>
        <dbReference type="EMBL" id="OII72243.1"/>
    </source>
</evidence>
<feature type="compositionally biased region" description="Low complexity" evidence="1">
    <location>
        <begin position="279"/>
        <end position="298"/>
    </location>
</feature>
<feature type="region of interest" description="Disordered" evidence="1">
    <location>
        <begin position="355"/>
        <end position="395"/>
    </location>
</feature>
<gene>
    <name evidence="4" type="ORF">cubi_01576</name>
</gene>
<dbReference type="GeneID" id="39978367"/>
<feature type="chain" id="PRO_5012498322" evidence="3">
    <location>
        <begin position="22"/>
        <end position="419"/>
    </location>
</feature>
<feature type="compositionally biased region" description="Low complexity" evidence="1">
    <location>
        <begin position="358"/>
        <end position="373"/>
    </location>
</feature>
<dbReference type="RefSeq" id="XP_028873815.1">
    <property type="nucleotide sequence ID" value="XM_029018588.1"/>
</dbReference>
<feature type="transmembrane region" description="Helical" evidence="2">
    <location>
        <begin position="305"/>
        <end position="327"/>
    </location>
</feature>
<name>A0A1J4MFK2_9CRYT</name>
<protein>
    <submittedName>
        <fullName evidence="4">Uncharacterized protein</fullName>
    </submittedName>
</protein>
<keyword evidence="2" id="KW-1133">Transmembrane helix</keyword>
<keyword evidence="5" id="KW-1185">Reference proteome</keyword>
<keyword evidence="2" id="KW-0812">Transmembrane</keyword>
<keyword evidence="3" id="KW-0732">Signal</keyword>
<reference evidence="4 5" key="1">
    <citation type="submission" date="2016-10" db="EMBL/GenBank/DDBJ databases">
        <title>Reductive evolution of mitochondrial metabolism and differential evolution of invasion-related proteins in Cryptosporidium.</title>
        <authorList>
            <person name="Liu S."/>
            <person name="Roellig D.M."/>
            <person name="Guo Y."/>
            <person name="Li N."/>
            <person name="Frace M.A."/>
            <person name="Tang K."/>
            <person name="Zhang L."/>
            <person name="Feng Y."/>
            <person name="Xiao L."/>
        </authorList>
    </citation>
    <scope>NUCLEOTIDE SEQUENCE [LARGE SCALE GENOMIC DNA]</scope>
    <source>
        <strain evidence="4">39726</strain>
    </source>
</reference>
<proteinExistence type="predicted"/>
<feature type="compositionally biased region" description="Basic and acidic residues" evidence="1">
    <location>
        <begin position="199"/>
        <end position="211"/>
    </location>
</feature>
<sequence length="419" mass="43382">MNIKLFSLFFISLNFLYSINGEDIDSKSINLPDMSFGNMGEIDMNDGADIDKVIGESNIDSMSLGGYNTDHTSIGGSNIDGMSVGGSNIDGMSAGGSNIDGASILGSNAGETSFGGSNIDDNSIGGSNSGDTSVGGSNLGLDSHRSVDFEDSDNEKMLDFHILGDEEHAEDPILMARSSSNPSLNENHNEDPISIDSRSVSHDQGDNHNDSNMDSTSVNADRANDNDRIVTYGFGGGPVAPPASTSTTPPITDSTDKTDPVDVTDPVDKTDPIDKTDPTDNTSSSTTLTTISPDITTKGSVDPGVIAGAVVGGIAGIGLLGGLGFGLNKRRRRSGGIGEGVSNFDSNNLRGTAGTYKSNVSSEGSNSVSVVGNTDSRQQKPRGPEVIASGFGNVGEQPLPAYSVGGSEEYNNEFSFFED</sequence>
<evidence type="ECO:0000256" key="1">
    <source>
        <dbReference type="SAM" id="MobiDB-lite"/>
    </source>
</evidence>
<feature type="compositionally biased region" description="Polar residues" evidence="1">
    <location>
        <begin position="116"/>
        <end position="136"/>
    </location>
</feature>
<feature type="region of interest" description="Disordered" evidence="1">
    <location>
        <begin position="116"/>
        <end position="148"/>
    </location>
</feature>
<evidence type="ECO:0000313" key="5">
    <source>
        <dbReference type="Proteomes" id="UP000186176"/>
    </source>
</evidence>
<feature type="region of interest" description="Disordered" evidence="1">
    <location>
        <begin position="177"/>
        <end position="298"/>
    </location>
</feature>
<accession>A0A1J4MFK2</accession>
<feature type="signal peptide" evidence="3">
    <location>
        <begin position="1"/>
        <end position="21"/>
    </location>
</feature>
<evidence type="ECO:0000256" key="3">
    <source>
        <dbReference type="SAM" id="SignalP"/>
    </source>
</evidence>
<feature type="compositionally biased region" description="Basic and acidic residues" evidence="1">
    <location>
        <begin position="254"/>
        <end position="278"/>
    </location>
</feature>
<feature type="compositionally biased region" description="Polar residues" evidence="1">
    <location>
        <begin position="177"/>
        <end position="186"/>
    </location>
</feature>
<comment type="caution">
    <text evidence="4">The sequence shown here is derived from an EMBL/GenBank/DDBJ whole genome shotgun (WGS) entry which is preliminary data.</text>
</comment>
<dbReference type="Proteomes" id="UP000186176">
    <property type="component" value="Unassembled WGS sequence"/>
</dbReference>
<dbReference type="SUPFAM" id="SSF141571">
    <property type="entry name" value="Pentapeptide repeat-like"/>
    <property type="match status" value="1"/>
</dbReference>
<organism evidence="4 5">
    <name type="scientific">Cryptosporidium ubiquitum</name>
    <dbReference type="NCBI Taxonomy" id="857276"/>
    <lineage>
        <taxon>Eukaryota</taxon>
        <taxon>Sar</taxon>
        <taxon>Alveolata</taxon>
        <taxon>Apicomplexa</taxon>
        <taxon>Conoidasida</taxon>
        <taxon>Coccidia</taxon>
        <taxon>Eucoccidiorida</taxon>
        <taxon>Eimeriorina</taxon>
        <taxon>Cryptosporidiidae</taxon>
        <taxon>Cryptosporidium</taxon>
    </lineage>
</organism>
<evidence type="ECO:0000256" key="2">
    <source>
        <dbReference type="SAM" id="Phobius"/>
    </source>
</evidence>